<dbReference type="OrthoDB" id="4553288at2"/>
<dbReference type="CDD" id="cd00293">
    <property type="entry name" value="USP-like"/>
    <property type="match status" value="1"/>
</dbReference>
<name>A0A4R0JDZ9_9ACTN</name>
<dbReference type="InterPro" id="IPR014729">
    <property type="entry name" value="Rossmann-like_a/b/a_fold"/>
</dbReference>
<protein>
    <submittedName>
        <fullName evidence="3">Universal stress protein</fullName>
    </submittedName>
</protein>
<dbReference type="Gene3D" id="3.40.50.620">
    <property type="entry name" value="HUPs"/>
    <property type="match status" value="1"/>
</dbReference>
<evidence type="ECO:0000256" key="1">
    <source>
        <dbReference type="ARBA" id="ARBA00008791"/>
    </source>
</evidence>
<dbReference type="EMBL" id="SJKD01000008">
    <property type="protein sequence ID" value="TCC44991.1"/>
    <property type="molecule type" value="Genomic_DNA"/>
</dbReference>
<reference evidence="3 4" key="1">
    <citation type="submission" date="2019-02" db="EMBL/GenBank/DDBJ databases">
        <title>Kribbella capetownensis sp. nov. and Kribbella speibonae sp. nov., isolated from soil.</title>
        <authorList>
            <person name="Curtis S.M."/>
            <person name="Norton I."/>
            <person name="Everest G.J."/>
            <person name="Meyers P.R."/>
        </authorList>
    </citation>
    <scope>NUCLEOTIDE SEQUENCE [LARGE SCALE GENOMIC DNA]</scope>
    <source>
        <strain evidence="3 4">YM53</strain>
    </source>
</reference>
<sequence length="147" mass="15864">MGMFELGTDGPRSILVGVDGSDTSLRAGSYAAGLARRQGAQVIVLFVHVPAGGGLLNPQLMELQRQSQVSVVDELREEVHRNAEALGLHVTFHERHGNPYLELVRLADELRVDAVVVGASMQSGHRLIGSLAARLVRDARWPVTVVP</sequence>
<dbReference type="Pfam" id="PF00582">
    <property type="entry name" value="Usp"/>
    <property type="match status" value="1"/>
</dbReference>
<keyword evidence="4" id="KW-1185">Reference proteome</keyword>
<evidence type="ECO:0000313" key="3">
    <source>
        <dbReference type="EMBL" id="TCC44991.1"/>
    </source>
</evidence>
<dbReference type="InterPro" id="IPR006016">
    <property type="entry name" value="UspA"/>
</dbReference>
<dbReference type="SUPFAM" id="SSF52402">
    <property type="entry name" value="Adenine nucleotide alpha hydrolases-like"/>
    <property type="match status" value="1"/>
</dbReference>
<organism evidence="3 4">
    <name type="scientific">Kribbella capetownensis</name>
    <dbReference type="NCBI Taxonomy" id="1572659"/>
    <lineage>
        <taxon>Bacteria</taxon>
        <taxon>Bacillati</taxon>
        <taxon>Actinomycetota</taxon>
        <taxon>Actinomycetes</taxon>
        <taxon>Propionibacteriales</taxon>
        <taxon>Kribbellaceae</taxon>
        <taxon>Kribbella</taxon>
    </lineage>
</organism>
<dbReference type="PRINTS" id="PR01438">
    <property type="entry name" value="UNVRSLSTRESS"/>
</dbReference>
<dbReference type="AlphaFoldDB" id="A0A4R0JDZ9"/>
<dbReference type="PANTHER" id="PTHR46268:SF6">
    <property type="entry name" value="UNIVERSAL STRESS PROTEIN UP12"/>
    <property type="match status" value="1"/>
</dbReference>
<feature type="domain" description="UspA" evidence="2">
    <location>
        <begin position="12"/>
        <end position="147"/>
    </location>
</feature>
<proteinExistence type="inferred from homology"/>
<dbReference type="Proteomes" id="UP000293342">
    <property type="component" value="Unassembled WGS sequence"/>
</dbReference>
<evidence type="ECO:0000313" key="4">
    <source>
        <dbReference type="Proteomes" id="UP000293342"/>
    </source>
</evidence>
<comment type="similarity">
    <text evidence="1">Belongs to the universal stress protein A family.</text>
</comment>
<dbReference type="InterPro" id="IPR006015">
    <property type="entry name" value="Universal_stress_UspA"/>
</dbReference>
<gene>
    <name evidence="3" type="ORF">E0H75_31200</name>
</gene>
<comment type="caution">
    <text evidence="3">The sequence shown here is derived from an EMBL/GenBank/DDBJ whole genome shotgun (WGS) entry which is preliminary data.</text>
</comment>
<evidence type="ECO:0000259" key="2">
    <source>
        <dbReference type="Pfam" id="PF00582"/>
    </source>
</evidence>
<accession>A0A4R0JDZ9</accession>
<dbReference type="PANTHER" id="PTHR46268">
    <property type="entry name" value="STRESS RESPONSE PROTEIN NHAX"/>
    <property type="match status" value="1"/>
</dbReference>